<keyword evidence="8" id="KW-1278">Translocase</keyword>
<evidence type="ECO:0000259" key="11">
    <source>
        <dbReference type="PROSITE" id="PS51379"/>
    </source>
</evidence>
<evidence type="ECO:0000256" key="6">
    <source>
        <dbReference type="ARBA" id="ARBA00023004"/>
    </source>
</evidence>
<proteinExistence type="inferred from homology"/>
<reference evidence="12 13" key="1">
    <citation type="submission" date="2019-02" db="EMBL/GenBank/DDBJ databases">
        <authorList>
            <person name="Li S.-H."/>
        </authorList>
    </citation>
    <scope>NUCLEOTIDE SEQUENCE [LARGE SCALE GENOMIC DNA]</scope>
    <source>
        <strain evidence="12 13">IMCC14385</strain>
    </source>
</reference>
<keyword evidence="1 8" id="KW-0813">Transport</keyword>
<keyword evidence="3 8" id="KW-0479">Metal-binding</keyword>
<dbReference type="Pfam" id="PF13375">
    <property type="entry name" value="RnfC_N"/>
    <property type="match status" value="1"/>
</dbReference>
<dbReference type="NCBIfam" id="NF003454">
    <property type="entry name" value="PRK05035.1"/>
    <property type="match status" value="1"/>
</dbReference>
<organism evidence="12 13">
    <name type="scientific">Halioglobus maricola</name>
    <dbReference type="NCBI Taxonomy" id="2601894"/>
    <lineage>
        <taxon>Bacteria</taxon>
        <taxon>Pseudomonadati</taxon>
        <taxon>Pseudomonadota</taxon>
        <taxon>Gammaproteobacteria</taxon>
        <taxon>Cellvibrionales</taxon>
        <taxon>Halieaceae</taxon>
        <taxon>Halioglobus</taxon>
    </lineage>
</organism>
<comment type="similarity">
    <text evidence="8">Belongs to the 4Fe4S bacterial-type ferredoxin family. RnfC subfamily.</text>
</comment>
<feature type="region of interest" description="Disordered" evidence="10">
    <location>
        <begin position="575"/>
        <end position="621"/>
    </location>
</feature>
<dbReference type="GO" id="GO:0005886">
    <property type="term" value="C:plasma membrane"/>
    <property type="evidence" value="ECO:0007669"/>
    <property type="project" value="UniProtKB-SubCell"/>
</dbReference>
<dbReference type="InterPro" id="IPR017900">
    <property type="entry name" value="4Fe4S_Fe_S_CS"/>
</dbReference>
<evidence type="ECO:0000256" key="3">
    <source>
        <dbReference type="ARBA" id="ARBA00022723"/>
    </source>
</evidence>
<dbReference type="Gene3D" id="3.30.70.20">
    <property type="match status" value="1"/>
</dbReference>
<keyword evidence="2 8" id="KW-0004">4Fe-4S</keyword>
<dbReference type="NCBIfam" id="TIGR01945">
    <property type="entry name" value="rnfC"/>
    <property type="match status" value="1"/>
</dbReference>
<feature type="binding site" evidence="8">
    <location>
        <position position="414"/>
    </location>
    <ligand>
        <name>[4Fe-4S] cluster</name>
        <dbReference type="ChEBI" id="CHEBI:49883"/>
        <label>2</label>
    </ligand>
</feature>
<dbReference type="InterPro" id="IPR017896">
    <property type="entry name" value="4Fe4S_Fe-S-bd"/>
</dbReference>
<feature type="binding site" evidence="8">
    <location>
        <position position="375"/>
    </location>
    <ligand>
        <name>[4Fe-4S] cluster</name>
        <dbReference type="ChEBI" id="CHEBI:49883"/>
        <label>1</label>
    </ligand>
</feature>
<sequence>MRKIFDFHGGIHPAENKHQSVRTPIASAGIPDQLILPLSQHIGAPAAPVVSVGDKVLKGQVIAEPAGFVSVPLHAPSSGTIAAIEDRQIAHPSGRAARCIVIDTDGQDEWVPLQGTPEYDSLEKAELISLIRNAGIAGMGGAGFPSAVKLSVKPGTHIETLILNGTECEPYITADDILMRERAEHIIAGARILTHLVAPGETLIGVEDNKPEGISALQQAAEGTDIQIVVFPTKYPSGGEKQLIEILTGKQVPSGGLPSDVGIVCQNVGTAVAIRDAVLEGKPLVSRITTVTGESVAEPQNFETLIGTPMSHLLARAGYAPDKNNRLIMGGPMMGFTVPQAEVPIVKTTNCVLAPTEAELPTPPPAQACIRCGTCSEACPASLLPQQMFWFAQGQEFEKLEQHNLFDCIECGACSYVCPSHIPLVQYYRASKADILQQRKDAEKSEYSLKRFEARQERLAREEAEKEAKRAARKKAAEAKAKLAAEQGATEEDPIQAAIERAKAKKAAQADASASESEGDKLEKAVVTTRKRLDTATTKLEAAKAEGSDLVDALQTGVDKTRAKLEAAEKALQDYQQANAAPQEEPAAAEPADAAQLAIQRAMAAREAEASKSPAEKARENLAKLETRLSKTEAKLAESKAAADEEKIISALESTVERLKGKIEDARAAVTETEGAN</sequence>
<dbReference type="Pfam" id="PF01512">
    <property type="entry name" value="Complex1_51K"/>
    <property type="match status" value="1"/>
</dbReference>
<accession>A0A5P9NGF8</accession>
<comment type="cofactor">
    <cofactor evidence="8">
        <name>[4Fe-4S] cluster</name>
        <dbReference type="ChEBI" id="CHEBI:49883"/>
    </cofactor>
    <text evidence="8">Binds 2 [4Fe-4S] clusters per subunit.</text>
</comment>
<feature type="binding site" evidence="8">
    <location>
        <position position="408"/>
    </location>
    <ligand>
        <name>[4Fe-4S] cluster</name>
        <dbReference type="ChEBI" id="CHEBI:49883"/>
        <label>2</label>
    </ligand>
</feature>
<dbReference type="Pfam" id="PF13183">
    <property type="entry name" value="Fer4_8"/>
    <property type="match status" value="1"/>
</dbReference>
<dbReference type="InterPro" id="IPR026902">
    <property type="entry name" value="RnfC_N"/>
</dbReference>
<feature type="binding site" evidence="8">
    <location>
        <position position="369"/>
    </location>
    <ligand>
        <name>[4Fe-4S] cluster</name>
        <dbReference type="ChEBI" id="CHEBI:49883"/>
        <label>1</label>
    </ligand>
</feature>
<evidence type="ECO:0000256" key="8">
    <source>
        <dbReference type="HAMAP-Rule" id="MF_00461"/>
    </source>
</evidence>
<name>A0A5P9NGF8_9GAMM</name>
<feature type="domain" description="4Fe-4S ferredoxin-type" evidence="11">
    <location>
        <begin position="359"/>
        <end position="389"/>
    </location>
</feature>
<dbReference type="SUPFAM" id="SSF46548">
    <property type="entry name" value="alpha-helical ferredoxin"/>
    <property type="match status" value="1"/>
</dbReference>
<dbReference type="AlphaFoldDB" id="A0A5P9NGF8"/>
<evidence type="ECO:0000256" key="10">
    <source>
        <dbReference type="SAM" id="MobiDB-lite"/>
    </source>
</evidence>
<dbReference type="EMBL" id="CP036422">
    <property type="protein sequence ID" value="QFU74862.1"/>
    <property type="molecule type" value="Genomic_DNA"/>
</dbReference>
<protein>
    <recommendedName>
        <fullName evidence="8">Ion-translocating oxidoreductase complex subunit C</fullName>
        <ecNumber evidence="8">7.-.-.-</ecNumber>
    </recommendedName>
    <alternativeName>
        <fullName evidence="8">Rnf electron transport complex subunit C</fullName>
    </alternativeName>
</protein>
<dbReference type="Gene3D" id="3.40.50.11540">
    <property type="entry name" value="NADH-ubiquinone oxidoreductase 51kDa subunit"/>
    <property type="match status" value="1"/>
</dbReference>
<keyword evidence="6 8" id="KW-0408">Iron</keyword>
<feature type="binding site" evidence="8">
    <location>
        <position position="418"/>
    </location>
    <ligand>
        <name>[4Fe-4S] cluster</name>
        <dbReference type="ChEBI" id="CHEBI:49883"/>
        <label>1</label>
    </ligand>
</feature>
<dbReference type="PANTHER" id="PTHR43034:SF2">
    <property type="entry name" value="ION-TRANSLOCATING OXIDOREDUCTASE COMPLEX SUBUNIT C"/>
    <property type="match status" value="1"/>
</dbReference>
<feature type="coiled-coil region" evidence="9">
    <location>
        <begin position="449"/>
        <end position="489"/>
    </location>
</feature>
<feature type="binding site" evidence="8">
    <location>
        <position position="411"/>
    </location>
    <ligand>
        <name>[4Fe-4S] cluster</name>
        <dbReference type="ChEBI" id="CHEBI:49883"/>
        <label>2</label>
    </ligand>
</feature>
<evidence type="ECO:0000256" key="2">
    <source>
        <dbReference type="ARBA" id="ARBA00022485"/>
    </source>
</evidence>
<gene>
    <name evidence="12" type="primary">rsxC</name>
    <name evidence="8" type="synonym">rnfC</name>
    <name evidence="12" type="ORF">EY643_03980</name>
</gene>
<feature type="domain" description="4Fe-4S ferredoxin-type" evidence="11">
    <location>
        <begin position="399"/>
        <end position="428"/>
    </location>
</feature>
<dbReference type="InterPro" id="IPR037225">
    <property type="entry name" value="Nuo51_FMN-bd_sf"/>
</dbReference>
<dbReference type="PANTHER" id="PTHR43034">
    <property type="entry name" value="ION-TRANSLOCATING OXIDOREDUCTASE COMPLEX SUBUNIT C"/>
    <property type="match status" value="1"/>
</dbReference>
<keyword evidence="8" id="KW-1003">Cell membrane</keyword>
<evidence type="ECO:0000256" key="7">
    <source>
        <dbReference type="ARBA" id="ARBA00023014"/>
    </source>
</evidence>
<feature type="binding site" evidence="8">
    <location>
        <position position="372"/>
    </location>
    <ligand>
        <name>[4Fe-4S] cluster</name>
        <dbReference type="ChEBI" id="CHEBI:49883"/>
        <label>1</label>
    </ligand>
</feature>
<dbReference type="RefSeq" id="WP_152660969.1">
    <property type="nucleotide sequence ID" value="NZ_CP036422.1"/>
</dbReference>
<dbReference type="GO" id="GO:0051539">
    <property type="term" value="F:4 iron, 4 sulfur cluster binding"/>
    <property type="evidence" value="ECO:0007669"/>
    <property type="project" value="UniProtKB-KW"/>
</dbReference>
<keyword evidence="9" id="KW-0175">Coiled coil</keyword>
<dbReference type="SUPFAM" id="SSF142019">
    <property type="entry name" value="Nqo1 FMN-binding domain-like"/>
    <property type="match status" value="1"/>
</dbReference>
<dbReference type="GO" id="GO:0009055">
    <property type="term" value="F:electron transfer activity"/>
    <property type="evidence" value="ECO:0007669"/>
    <property type="project" value="InterPro"/>
</dbReference>
<dbReference type="HAMAP" id="MF_00461">
    <property type="entry name" value="RsxC_RnfC"/>
    <property type="match status" value="1"/>
</dbReference>
<evidence type="ECO:0000313" key="13">
    <source>
        <dbReference type="Proteomes" id="UP000326287"/>
    </source>
</evidence>
<feature type="binding site" evidence="8">
    <location>
        <position position="379"/>
    </location>
    <ligand>
        <name>[4Fe-4S] cluster</name>
        <dbReference type="ChEBI" id="CHEBI:49883"/>
        <label>2</label>
    </ligand>
</feature>
<dbReference type="InterPro" id="IPR011538">
    <property type="entry name" value="Nuo51_FMN-bd"/>
</dbReference>
<evidence type="ECO:0000256" key="5">
    <source>
        <dbReference type="ARBA" id="ARBA00022982"/>
    </source>
</evidence>
<dbReference type="PROSITE" id="PS51379">
    <property type="entry name" value="4FE4S_FER_2"/>
    <property type="match status" value="2"/>
</dbReference>
<evidence type="ECO:0000256" key="1">
    <source>
        <dbReference type="ARBA" id="ARBA00022448"/>
    </source>
</evidence>
<evidence type="ECO:0000256" key="4">
    <source>
        <dbReference type="ARBA" id="ARBA00022737"/>
    </source>
</evidence>
<dbReference type="KEGG" id="halc:EY643_03980"/>
<evidence type="ECO:0000256" key="9">
    <source>
        <dbReference type="SAM" id="Coils"/>
    </source>
</evidence>
<keyword evidence="8" id="KW-0472">Membrane</keyword>
<keyword evidence="4 8" id="KW-0677">Repeat</keyword>
<comment type="subunit">
    <text evidence="8">The complex is composed of six subunits: RnfA, RnfB, RnfC, RnfD, RnfE and RnfG.</text>
</comment>
<comment type="function">
    <text evidence="8">Part of a membrane-bound complex that couples electron transfer with translocation of ions across the membrane.</text>
</comment>
<dbReference type="Proteomes" id="UP000326287">
    <property type="component" value="Chromosome"/>
</dbReference>
<keyword evidence="8" id="KW-0997">Cell inner membrane</keyword>
<dbReference type="GO" id="GO:0046872">
    <property type="term" value="F:metal ion binding"/>
    <property type="evidence" value="ECO:0007669"/>
    <property type="project" value="UniProtKB-KW"/>
</dbReference>
<comment type="subcellular location">
    <subcellularLocation>
        <location evidence="8">Cell inner membrane</location>
        <topology evidence="8">Peripheral membrane protein</topology>
    </subcellularLocation>
</comment>
<dbReference type="PROSITE" id="PS00198">
    <property type="entry name" value="4FE4S_FER_1"/>
    <property type="match status" value="1"/>
</dbReference>
<keyword evidence="7 8" id="KW-0411">Iron-sulfur</keyword>
<dbReference type="EC" id="7.-.-.-" evidence="8"/>
<keyword evidence="13" id="KW-1185">Reference proteome</keyword>
<keyword evidence="5 8" id="KW-0249">Electron transport</keyword>
<evidence type="ECO:0000313" key="12">
    <source>
        <dbReference type="EMBL" id="QFU74862.1"/>
    </source>
</evidence>
<dbReference type="InterPro" id="IPR019554">
    <property type="entry name" value="Soluble_ligand-bd"/>
</dbReference>
<dbReference type="Pfam" id="PF10531">
    <property type="entry name" value="SLBB"/>
    <property type="match status" value="1"/>
</dbReference>
<dbReference type="InterPro" id="IPR010208">
    <property type="entry name" value="Ion_transpt_RnfC/RsxC"/>
</dbReference>
<dbReference type="GO" id="GO:0022900">
    <property type="term" value="P:electron transport chain"/>
    <property type="evidence" value="ECO:0007669"/>
    <property type="project" value="UniProtKB-UniRule"/>
</dbReference>
<feature type="compositionally biased region" description="Low complexity" evidence="10">
    <location>
        <begin position="576"/>
        <end position="603"/>
    </location>
</feature>
<dbReference type="OrthoDB" id="9767754at2"/>
<feature type="compositionally biased region" description="Basic and acidic residues" evidence="10">
    <location>
        <begin position="604"/>
        <end position="621"/>
    </location>
</feature>